<proteinExistence type="predicted"/>
<feature type="transmembrane region" description="Helical" evidence="1">
    <location>
        <begin position="98"/>
        <end position="123"/>
    </location>
</feature>
<reference evidence="2" key="1">
    <citation type="submission" date="2023-06" db="EMBL/GenBank/DDBJ databases">
        <title>Genome-scale phylogeny and comparative genomics of the fungal order Sordariales.</title>
        <authorList>
            <consortium name="Lawrence Berkeley National Laboratory"/>
            <person name="Hensen N."/>
            <person name="Bonometti L."/>
            <person name="Westerberg I."/>
            <person name="Brannstrom I.O."/>
            <person name="Guillou S."/>
            <person name="Cros-Aarteil S."/>
            <person name="Calhoun S."/>
            <person name="Haridas S."/>
            <person name="Kuo A."/>
            <person name="Mondo S."/>
            <person name="Pangilinan J."/>
            <person name="Riley R."/>
            <person name="LaButti K."/>
            <person name="Andreopoulos B."/>
            <person name="Lipzen A."/>
            <person name="Chen C."/>
            <person name="Yanf M."/>
            <person name="Daum C."/>
            <person name="Ng V."/>
            <person name="Clum A."/>
            <person name="Steindorff A."/>
            <person name="Ohm R."/>
            <person name="Martin F."/>
            <person name="Silar P."/>
            <person name="Natvig D."/>
            <person name="Lalanne C."/>
            <person name="Gautier V."/>
            <person name="Ament-velasquez S.L."/>
            <person name="Kruys A."/>
            <person name="Hutchinson M.I."/>
            <person name="Powell A.J."/>
            <person name="Barry K."/>
            <person name="Miller A.N."/>
            <person name="Grigoriev I.V."/>
            <person name="Debuchy R."/>
            <person name="Gladieux P."/>
            <person name="Thoren M.H."/>
            <person name="Johannesson H."/>
        </authorList>
    </citation>
    <scope>NUCLEOTIDE SEQUENCE</scope>
    <source>
        <strain evidence="2">SMH3187-1</strain>
    </source>
</reference>
<feature type="transmembrane region" description="Helical" evidence="1">
    <location>
        <begin position="7"/>
        <end position="26"/>
    </location>
</feature>
<dbReference type="Proteomes" id="UP001172155">
    <property type="component" value="Unassembled WGS sequence"/>
</dbReference>
<evidence type="ECO:0000313" key="3">
    <source>
        <dbReference type="Proteomes" id="UP001172155"/>
    </source>
</evidence>
<organism evidence="2 3">
    <name type="scientific">Schizothecium vesticola</name>
    <dbReference type="NCBI Taxonomy" id="314040"/>
    <lineage>
        <taxon>Eukaryota</taxon>
        <taxon>Fungi</taxon>
        <taxon>Dikarya</taxon>
        <taxon>Ascomycota</taxon>
        <taxon>Pezizomycotina</taxon>
        <taxon>Sordariomycetes</taxon>
        <taxon>Sordariomycetidae</taxon>
        <taxon>Sordariales</taxon>
        <taxon>Schizotheciaceae</taxon>
        <taxon>Schizothecium</taxon>
    </lineage>
</organism>
<protein>
    <recommendedName>
        <fullName evidence="4">Transmembrane protein</fullName>
    </recommendedName>
</protein>
<feature type="transmembrane region" description="Helical" evidence="1">
    <location>
        <begin position="64"/>
        <end position="86"/>
    </location>
</feature>
<name>A0AA40EUM5_9PEZI</name>
<keyword evidence="1" id="KW-0472">Membrane</keyword>
<sequence length="229" mass="26330">MQPRISLPLYVSSVPSATLVQTLLTFHPHPSILKLLLPLNIIFVLLLIARHLAPLVPFLTPKLLLVPFLFLPLLPLSLISVLFVLLTDFLLHTTTSLALLLLAALGVTGIFVTLITVILYGIVIGDPRRRRLRPRRRRVPPSPWPERPHIADWTWDDQEDVVPDFEWEMPEGLATWVPRIYRRLGVQYYFYRRLRETRKRRGIPEALRLGTYSNYFKIDGGESEEGQAA</sequence>
<keyword evidence="3" id="KW-1185">Reference proteome</keyword>
<evidence type="ECO:0008006" key="4">
    <source>
        <dbReference type="Google" id="ProtNLM"/>
    </source>
</evidence>
<comment type="caution">
    <text evidence="2">The sequence shown here is derived from an EMBL/GenBank/DDBJ whole genome shotgun (WGS) entry which is preliminary data.</text>
</comment>
<accession>A0AA40EUM5</accession>
<keyword evidence="1" id="KW-0812">Transmembrane</keyword>
<feature type="transmembrane region" description="Helical" evidence="1">
    <location>
        <begin position="32"/>
        <end position="52"/>
    </location>
</feature>
<dbReference type="AlphaFoldDB" id="A0AA40EUM5"/>
<keyword evidence="1" id="KW-1133">Transmembrane helix</keyword>
<evidence type="ECO:0000313" key="2">
    <source>
        <dbReference type="EMBL" id="KAK0745716.1"/>
    </source>
</evidence>
<dbReference type="EMBL" id="JAUKUD010000004">
    <property type="protein sequence ID" value="KAK0745716.1"/>
    <property type="molecule type" value="Genomic_DNA"/>
</dbReference>
<evidence type="ECO:0000256" key="1">
    <source>
        <dbReference type="SAM" id="Phobius"/>
    </source>
</evidence>
<gene>
    <name evidence="2" type="ORF">B0T18DRAFT_428819</name>
</gene>